<name>A0A2G9R4Y7_AQUCT</name>
<proteinExistence type="predicted"/>
<protein>
    <submittedName>
        <fullName evidence="1">Uncharacterized protein</fullName>
    </submittedName>
</protein>
<keyword evidence="2" id="KW-1185">Reference proteome</keyword>
<sequence length="43" mass="4910">MFSSTLQHPPTWTVTHPLLLPPLQCILHPLQNKHTSPTLQSHM</sequence>
<dbReference type="Proteomes" id="UP000228934">
    <property type="component" value="Unassembled WGS sequence"/>
</dbReference>
<reference evidence="2" key="1">
    <citation type="journal article" date="2017" name="Nat. Commun.">
        <title>The North American bullfrog draft genome provides insight into hormonal regulation of long noncoding RNA.</title>
        <authorList>
            <person name="Hammond S.A."/>
            <person name="Warren R.L."/>
            <person name="Vandervalk B.P."/>
            <person name="Kucuk E."/>
            <person name="Khan H."/>
            <person name="Gibb E.A."/>
            <person name="Pandoh P."/>
            <person name="Kirk H."/>
            <person name="Zhao Y."/>
            <person name="Jones M."/>
            <person name="Mungall A.J."/>
            <person name="Coope R."/>
            <person name="Pleasance S."/>
            <person name="Moore R.A."/>
            <person name="Holt R.A."/>
            <person name="Round J.M."/>
            <person name="Ohora S."/>
            <person name="Walle B.V."/>
            <person name="Veldhoen N."/>
            <person name="Helbing C.C."/>
            <person name="Birol I."/>
        </authorList>
    </citation>
    <scope>NUCLEOTIDE SEQUENCE [LARGE SCALE GENOMIC DNA]</scope>
</reference>
<evidence type="ECO:0000313" key="2">
    <source>
        <dbReference type="Proteomes" id="UP000228934"/>
    </source>
</evidence>
<accession>A0A2G9R4Y7</accession>
<organism evidence="1 2">
    <name type="scientific">Aquarana catesbeiana</name>
    <name type="common">American bullfrog</name>
    <name type="synonym">Rana catesbeiana</name>
    <dbReference type="NCBI Taxonomy" id="8400"/>
    <lineage>
        <taxon>Eukaryota</taxon>
        <taxon>Metazoa</taxon>
        <taxon>Chordata</taxon>
        <taxon>Craniata</taxon>
        <taxon>Vertebrata</taxon>
        <taxon>Euteleostomi</taxon>
        <taxon>Amphibia</taxon>
        <taxon>Batrachia</taxon>
        <taxon>Anura</taxon>
        <taxon>Neobatrachia</taxon>
        <taxon>Ranoidea</taxon>
        <taxon>Ranidae</taxon>
        <taxon>Aquarana</taxon>
    </lineage>
</organism>
<evidence type="ECO:0000313" key="1">
    <source>
        <dbReference type="EMBL" id="PIO22937.1"/>
    </source>
</evidence>
<gene>
    <name evidence="1" type="ORF">AB205_0042160</name>
</gene>
<dbReference type="AlphaFoldDB" id="A0A2G9R4Y7"/>
<dbReference type="EMBL" id="KV983127">
    <property type="protein sequence ID" value="PIO22937.1"/>
    <property type="molecule type" value="Genomic_DNA"/>
</dbReference>